<dbReference type="Gene3D" id="1.10.8.10">
    <property type="entry name" value="DNA helicase RuvA subunit, C-terminal domain"/>
    <property type="match status" value="1"/>
</dbReference>
<dbReference type="GO" id="GO:0102559">
    <property type="term" value="F:peptide chain release factor N(5)-glutamine methyltransferase activity"/>
    <property type="evidence" value="ECO:0007669"/>
    <property type="project" value="UniProtKB-EC"/>
</dbReference>
<feature type="domain" description="Methyltransferase small" evidence="6">
    <location>
        <begin position="107"/>
        <end position="190"/>
    </location>
</feature>
<feature type="domain" description="Release factor glutamine methyltransferase N-terminal" evidence="7">
    <location>
        <begin position="10"/>
        <end position="75"/>
    </location>
</feature>
<sequence>MEIKRAFELGREYYKESEYADVNREMKMILSGILDIEESYLIIHNDFDISIDDEKKFFEILERRKNGEPLQYILGHQFFYKYDFIVDEHVLIPRYDTEISVEALLKVAKAGDEVLELGCGTGCVSISLALECPNLNIDCVDISEYALQNTLKNVEKYNCKNINVIKSDLYQNIDKKYDIIYSNPPYIPTEDIKDLQKEVQHEPMLALDGGADGLDIYKRIVKDLDKYLKDKGFLILEIGYDQANDLVNLLKDYNTCVLKDLSGHDRVVIATKGDMDVRKFRSF</sequence>
<comment type="function">
    <text evidence="5">Methylates the class 1 translation termination release factors RF1/PrfA and RF2/PrfB on the glutamine residue of the universally conserved GGQ motif.</text>
</comment>
<dbReference type="InterPro" id="IPR002052">
    <property type="entry name" value="DNA_methylase_N6_adenine_CS"/>
</dbReference>
<evidence type="ECO:0000256" key="3">
    <source>
        <dbReference type="ARBA" id="ARBA00022691"/>
    </source>
</evidence>
<comment type="similarity">
    <text evidence="5">Belongs to the protein N5-glutamine methyltransferase family. PrmC subfamily.</text>
</comment>
<dbReference type="InterPro" id="IPR050320">
    <property type="entry name" value="N5-glutamine_MTase"/>
</dbReference>
<keyword evidence="1 5" id="KW-0489">Methyltransferase</keyword>
<gene>
    <name evidence="5" type="primary">prmC</name>
    <name evidence="8" type="ORF">SAMN00017477_0528</name>
</gene>
<dbReference type="Pfam" id="PF05175">
    <property type="entry name" value="MTS"/>
    <property type="match status" value="1"/>
</dbReference>
<evidence type="ECO:0000259" key="6">
    <source>
        <dbReference type="Pfam" id="PF05175"/>
    </source>
</evidence>
<feature type="binding site" evidence="5">
    <location>
        <begin position="118"/>
        <end position="122"/>
    </location>
    <ligand>
        <name>S-adenosyl-L-methionine</name>
        <dbReference type="ChEBI" id="CHEBI:59789"/>
    </ligand>
</feature>
<dbReference type="NCBIfam" id="TIGR00537">
    <property type="entry name" value="hemK_rel_arch"/>
    <property type="match status" value="1"/>
</dbReference>
<evidence type="ECO:0000256" key="5">
    <source>
        <dbReference type="HAMAP-Rule" id="MF_02126"/>
    </source>
</evidence>
<dbReference type="PROSITE" id="PS00092">
    <property type="entry name" value="N6_MTASE"/>
    <property type="match status" value="1"/>
</dbReference>
<dbReference type="Gene3D" id="3.40.50.150">
    <property type="entry name" value="Vaccinia Virus protein VP39"/>
    <property type="match status" value="1"/>
</dbReference>
<keyword evidence="2 5" id="KW-0808">Transferase</keyword>
<dbReference type="EC" id="2.1.1.297" evidence="5"/>
<dbReference type="NCBIfam" id="TIGR00536">
    <property type="entry name" value="hemK_fam"/>
    <property type="match status" value="1"/>
</dbReference>
<feature type="binding site" evidence="5">
    <location>
        <position position="141"/>
    </location>
    <ligand>
        <name>S-adenosyl-L-methionine</name>
        <dbReference type="ChEBI" id="CHEBI:59789"/>
    </ligand>
</feature>
<comment type="caution">
    <text evidence="5">Lacks conserved residue(s) required for the propagation of feature annotation.</text>
</comment>
<dbReference type="AlphaFoldDB" id="A0A1W1UPX0"/>
<evidence type="ECO:0000256" key="1">
    <source>
        <dbReference type="ARBA" id="ARBA00022603"/>
    </source>
</evidence>
<comment type="catalytic activity">
    <reaction evidence="4 5">
        <text>L-glutaminyl-[peptide chain release factor] + S-adenosyl-L-methionine = N(5)-methyl-L-glutaminyl-[peptide chain release factor] + S-adenosyl-L-homocysteine + H(+)</text>
        <dbReference type="Rhea" id="RHEA:42896"/>
        <dbReference type="Rhea" id="RHEA-COMP:10271"/>
        <dbReference type="Rhea" id="RHEA-COMP:10272"/>
        <dbReference type="ChEBI" id="CHEBI:15378"/>
        <dbReference type="ChEBI" id="CHEBI:30011"/>
        <dbReference type="ChEBI" id="CHEBI:57856"/>
        <dbReference type="ChEBI" id="CHEBI:59789"/>
        <dbReference type="ChEBI" id="CHEBI:61891"/>
        <dbReference type="EC" id="2.1.1.297"/>
    </reaction>
</comment>
<dbReference type="GO" id="GO:0003676">
    <property type="term" value="F:nucleic acid binding"/>
    <property type="evidence" value="ECO:0007669"/>
    <property type="project" value="InterPro"/>
</dbReference>
<dbReference type="InterPro" id="IPR040758">
    <property type="entry name" value="PrmC_N"/>
</dbReference>
<evidence type="ECO:0000313" key="8">
    <source>
        <dbReference type="EMBL" id="SMB83110.1"/>
    </source>
</evidence>
<name>A0A1W1UPX0_PEPAS</name>
<reference evidence="9" key="1">
    <citation type="submission" date="2017-04" db="EMBL/GenBank/DDBJ databases">
        <authorList>
            <person name="Varghese N."/>
            <person name="Submissions S."/>
        </authorList>
    </citation>
    <scope>NUCLEOTIDE SEQUENCE [LARGE SCALE GENOMIC DNA]</scope>
    <source>
        <strain evidence="9">DSM 20463</strain>
    </source>
</reference>
<feature type="binding site" evidence="5">
    <location>
        <begin position="183"/>
        <end position="186"/>
    </location>
    <ligand>
        <name>substrate</name>
    </ligand>
</feature>
<evidence type="ECO:0000256" key="2">
    <source>
        <dbReference type="ARBA" id="ARBA00022679"/>
    </source>
</evidence>
<dbReference type="Pfam" id="PF17827">
    <property type="entry name" value="PrmC_N"/>
    <property type="match status" value="1"/>
</dbReference>
<dbReference type="NCBIfam" id="TIGR03534">
    <property type="entry name" value="RF_mod_PrmC"/>
    <property type="match status" value="1"/>
</dbReference>
<evidence type="ECO:0000256" key="4">
    <source>
        <dbReference type="ARBA" id="ARBA00048391"/>
    </source>
</evidence>
<dbReference type="InterPro" id="IPR029063">
    <property type="entry name" value="SAM-dependent_MTases_sf"/>
</dbReference>
<accession>A0A1W1UPX0</accession>
<feature type="binding site" evidence="5">
    <location>
        <position position="183"/>
    </location>
    <ligand>
        <name>S-adenosyl-L-methionine</name>
        <dbReference type="ChEBI" id="CHEBI:59789"/>
    </ligand>
</feature>
<dbReference type="Proteomes" id="UP000192368">
    <property type="component" value="Unassembled WGS sequence"/>
</dbReference>
<dbReference type="PANTHER" id="PTHR18895:SF74">
    <property type="entry name" value="MTRF1L RELEASE FACTOR GLUTAMINE METHYLTRANSFERASE"/>
    <property type="match status" value="1"/>
</dbReference>
<dbReference type="GO" id="GO:0032259">
    <property type="term" value="P:methylation"/>
    <property type="evidence" value="ECO:0007669"/>
    <property type="project" value="UniProtKB-KW"/>
</dbReference>
<protein>
    <recommendedName>
        <fullName evidence="5">Release factor glutamine methyltransferase</fullName>
        <shortName evidence="5">RF MTase</shortName>
        <ecNumber evidence="5">2.1.1.297</ecNumber>
    </recommendedName>
    <alternativeName>
        <fullName evidence="5">N5-glutamine methyltransferase PrmC</fullName>
    </alternativeName>
    <alternativeName>
        <fullName evidence="5">Protein-(glutamine-N5) MTase PrmC</fullName>
    </alternativeName>
    <alternativeName>
        <fullName evidence="5">Protein-glutamine N-methyltransferase PrmC</fullName>
    </alternativeName>
</protein>
<dbReference type="InterPro" id="IPR019874">
    <property type="entry name" value="RF_methyltr_PrmC"/>
</dbReference>
<dbReference type="InterPro" id="IPR004557">
    <property type="entry name" value="PrmC-related"/>
</dbReference>
<keyword evidence="9" id="KW-1185">Reference proteome</keyword>
<dbReference type="SUPFAM" id="SSF53335">
    <property type="entry name" value="S-adenosyl-L-methionine-dependent methyltransferases"/>
    <property type="match status" value="1"/>
</dbReference>
<dbReference type="OrthoDB" id="9784805at2"/>
<dbReference type="CDD" id="cd02440">
    <property type="entry name" value="AdoMet_MTases"/>
    <property type="match status" value="1"/>
</dbReference>
<dbReference type="PANTHER" id="PTHR18895">
    <property type="entry name" value="HEMK METHYLTRANSFERASE"/>
    <property type="match status" value="1"/>
</dbReference>
<dbReference type="InterPro" id="IPR004556">
    <property type="entry name" value="HemK-like"/>
</dbReference>
<dbReference type="STRING" id="573058.SAMN00017477_0528"/>
<dbReference type="EMBL" id="FWWR01000009">
    <property type="protein sequence ID" value="SMB83110.1"/>
    <property type="molecule type" value="Genomic_DNA"/>
</dbReference>
<dbReference type="RefSeq" id="WP_084230199.1">
    <property type="nucleotide sequence ID" value="NZ_FWWR01000009.1"/>
</dbReference>
<organism evidence="8 9">
    <name type="scientific">Peptoniphilus asaccharolyticus DSM 20463</name>
    <dbReference type="NCBI Taxonomy" id="573058"/>
    <lineage>
        <taxon>Bacteria</taxon>
        <taxon>Bacillati</taxon>
        <taxon>Bacillota</taxon>
        <taxon>Tissierellia</taxon>
        <taxon>Tissierellales</taxon>
        <taxon>Peptoniphilaceae</taxon>
        <taxon>Peptoniphilus</taxon>
    </lineage>
</organism>
<keyword evidence="3 5" id="KW-0949">S-adenosyl-L-methionine</keyword>
<evidence type="ECO:0000259" key="7">
    <source>
        <dbReference type="Pfam" id="PF17827"/>
    </source>
</evidence>
<dbReference type="HAMAP" id="MF_02126">
    <property type="entry name" value="RF_methyltr_PrmC"/>
    <property type="match status" value="1"/>
</dbReference>
<dbReference type="InterPro" id="IPR007848">
    <property type="entry name" value="Small_mtfrase_dom"/>
</dbReference>
<evidence type="ECO:0000313" key="9">
    <source>
        <dbReference type="Proteomes" id="UP000192368"/>
    </source>
</evidence>
<proteinExistence type="inferred from homology"/>